<sequence length="167" mass="18842">MAETLQTISTVLYYVFLPFIKLLYAILFVLSPFWTVTQFLLLPFTHLVQTVLNIVLFPFRLHLLDRVETIYIYLGIAGLIGFFAGAILYFSFNFLSSTLNIDPAGDANARHEGRTTAEYRAARNKKRQESSDASSTPVVLRRGSGSHGRKGLPVLSQTIMEEEESDF</sequence>
<organism evidence="3 4">
    <name type="scientific">Zopfia rhizophila CBS 207.26</name>
    <dbReference type="NCBI Taxonomy" id="1314779"/>
    <lineage>
        <taxon>Eukaryota</taxon>
        <taxon>Fungi</taxon>
        <taxon>Dikarya</taxon>
        <taxon>Ascomycota</taxon>
        <taxon>Pezizomycotina</taxon>
        <taxon>Dothideomycetes</taxon>
        <taxon>Dothideomycetes incertae sedis</taxon>
        <taxon>Zopfiaceae</taxon>
        <taxon>Zopfia</taxon>
    </lineage>
</organism>
<gene>
    <name evidence="3" type="ORF">K469DRAFT_670699</name>
</gene>
<evidence type="ECO:0000313" key="3">
    <source>
        <dbReference type="EMBL" id="KAF2181641.1"/>
    </source>
</evidence>
<protein>
    <submittedName>
        <fullName evidence="3">Uncharacterized protein</fullName>
    </submittedName>
</protein>
<dbReference type="Proteomes" id="UP000800200">
    <property type="component" value="Unassembled WGS sequence"/>
</dbReference>
<dbReference type="AlphaFoldDB" id="A0A6A6DQ61"/>
<evidence type="ECO:0000256" key="1">
    <source>
        <dbReference type="SAM" id="MobiDB-lite"/>
    </source>
</evidence>
<reference evidence="3" key="1">
    <citation type="journal article" date="2020" name="Stud. Mycol.">
        <title>101 Dothideomycetes genomes: a test case for predicting lifestyles and emergence of pathogens.</title>
        <authorList>
            <person name="Haridas S."/>
            <person name="Albert R."/>
            <person name="Binder M."/>
            <person name="Bloem J."/>
            <person name="Labutti K."/>
            <person name="Salamov A."/>
            <person name="Andreopoulos B."/>
            <person name="Baker S."/>
            <person name="Barry K."/>
            <person name="Bills G."/>
            <person name="Bluhm B."/>
            <person name="Cannon C."/>
            <person name="Castanera R."/>
            <person name="Culley D."/>
            <person name="Daum C."/>
            <person name="Ezra D."/>
            <person name="Gonzalez J."/>
            <person name="Henrissat B."/>
            <person name="Kuo A."/>
            <person name="Liang C."/>
            <person name="Lipzen A."/>
            <person name="Lutzoni F."/>
            <person name="Magnuson J."/>
            <person name="Mondo S."/>
            <person name="Nolan M."/>
            <person name="Ohm R."/>
            <person name="Pangilinan J."/>
            <person name="Park H.-J."/>
            <person name="Ramirez L."/>
            <person name="Alfaro M."/>
            <person name="Sun H."/>
            <person name="Tritt A."/>
            <person name="Yoshinaga Y."/>
            <person name="Zwiers L.-H."/>
            <person name="Turgeon B."/>
            <person name="Goodwin S."/>
            <person name="Spatafora J."/>
            <person name="Crous P."/>
            <person name="Grigoriev I."/>
        </authorList>
    </citation>
    <scope>NUCLEOTIDE SEQUENCE</scope>
    <source>
        <strain evidence="3">CBS 207.26</strain>
    </source>
</reference>
<accession>A0A6A6DQ61</accession>
<keyword evidence="4" id="KW-1185">Reference proteome</keyword>
<evidence type="ECO:0000313" key="4">
    <source>
        <dbReference type="Proteomes" id="UP000800200"/>
    </source>
</evidence>
<evidence type="ECO:0000256" key="2">
    <source>
        <dbReference type="SAM" id="Phobius"/>
    </source>
</evidence>
<feature type="transmembrane region" description="Helical" evidence="2">
    <location>
        <begin position="40"/>
        <end position="59"/>
    </location>
</feature>
<name>A0A6A6DQ61_9PEZI</name>
<feature type="transmembrane region" description="Helical" evidence="2">
    <location>
        <begin position="71"/>
        <end position="92"/>
    </location>
</feature>
<keyword evidence="2" id="KW-1133">Transmembrane helix</keyword>
<keyword evidence="2" id="KW-0472">Membrane</keyword>
<feature type="region of interest" description="Disordered" evidence="1">
    <location>
        <begin position="121"/>
        <end position="167"/>
    </location>
</feature>
<proteinExistence type="predicted"/>
<keyword evidence="2" id="KW-0812">Transmembrane</keyword>
<feature type="transmembrane region" description="Helical" evidence="2">
    <location>
        <begin position="12"/>
        <end position="34"/>
    </location>
</feature>
<dbReference type="EMBL" id="ML994651">
    <property type="protein sequence ID" value="KAF2181641.1"/>
    <property type="molecule type" value="Genomic_DNA"/>
</dbReference>
<dbReference type="OrthoDB" id="4502894at2759"/>